<keyword evidence="1" id="KW-0812">Transmembrane</keyword>
<organism evidence="2">
    <name type="scientific">Haptolina ericina</name>
    <dbReference type="NCBI Taxonomy" id="156174"/>
    <lineage>
        <taxon>Eukaryota</taxon>
        <taxon>Haptista</taxon>
        <taxon>Haptophyta</taxon>
        <taxon>Prymnesiophyceae</taxon>
        <taxon>Prymnesiales</taxon>
        <taxon>Prymnesiaceae</taxon>
        <taxon>Haptolina</taxon>
    </lineage>
</organism>
<evidence type="ECO:0000313" key="2">
    <source>
        <dbReference type="EMBL" id="CAE0135470.1"/>
    </source>
</evidence>
<feature type="transmembrane region" description="Helical" evidence="1">
    <location>
        <begin position="27"/>
        <end position="44"/>
    </location>
</feature>
<feature type="transmembrane region" description="Helical" evidence="1">
    <location>
        <begin position="83"/>
        <end position="106"/>
    </location>
</feature>
<name>A0A7S3F9S7_9EUKA</name>
<dbReference type="EMBL" id="HBHX01055755">
    <property type="protein sequence ID" value="CAE0135470.1"/>
    <property type="molecule type" value="Transcribed_RNA"/>
</dbReference>
<sequence>MLLAYWELLLACCTIFIVVVFSSRPRLVGGVLFAGCAILVHLILLQQKVVGSFGGHFLPGTLIVRVGRVVLQSEEGGLVHIPFAFAVVGATGFGLIIVGELVTAGISHFYNWVHLMMYSVGAALSLSMGMEDVTARTKSRVAAVRVRNLRAVCDPLLLAASGALQWTHVHDQLPMAVMMHTTLGKLLVTLAAVQLLSSLAHERSPANGGACTILRILHASCWTINGIWLILIGVLLYINHEDEGDWGLMNVIAAHGIKPKTDDEAAGVFLVLDVLLTVLLTSTGLLLAADQGGGRGGGRGEQDVEQDMDGVSVVEDLLPESQTNQKR</sequence>
<feature type="transmembrane region" description="Helical" evidence="1">
    <location>
        <begin position="6"/>
        <end position="22"/>
    </location>
</feature>
<feature type="transmembrane region" description="Helical" evidence="1">
    <location>
        <begin position="50"/>
        <end position="71"/>
    </location>
</feature>
<feature type="transmembrane region" description="Helical" evidence="1">
    <location>
        <begin position="216"/>
        <end position="238"/>
    </location>
</feature>
<evidence type="ECO:0000256" key="1">
    <source>
        <dbReference type="SAM" id="Phobius"/>
    </source>
</evidence>
<protein>
    <submittedName>
        <fullName evidence="2">Uncharacterized protein</fullName>
    </submittedName>
</protein>
<proteinExistence type="predicted"/>
<keyword evidence="1" id="KW-1133">Transmembrane helix</keyword>
<dbReference type="AlphaFoldDB" id="A0A7S3F9S7"/>
<accession>A0A7S3F9S7</accession>
<feature type="transmembrane region" description="Helical" evidence="1">
    <location>
        <begin position="112"/>
        <end position="130"/>
    </location>
</feature>
<keyword evidence="1" id="KW-0472">Membrane</keyword>
<gene>
    <name evidence="2" type="ORF">HERI1096_LOCUS30730</name>
</gene>
<reference evidence="2" key="1">
    <citation type="submission" date="2021-01" db="EMBL/GenBank/DDBJ databases">
        <authorList>
            <person name="Corre E."/>
            <person name="Pelletier E."/>
            <person name="Niang G."/>
            <person name="Scheremetjew M."/>
            <person name="Finn R."/>
            <person name="Kale V."/>
            <person name="Holt S."/>
            <person name="Cochrane G."/>
            <person name="Meng A."/>
            <person name="Brown T."/>
            <person name="Cohen L."/>
        </authorList>
    </citation>
    <scope>NUCLEOTIDE SEQUENCE</scope>
    <source>
        <strain evidence="2">CCMP281</strain>
    </source>
</reference>
<feature type="transmembrane region" description="Helical" evidence="1">
    <location>
        <begin position="268"/>
        <end position="289"/>
    </location>
</feature>